<evidence type="ECO:0000313" key="3">
    <source>
        <dbReference type="Proteomes" id="UP001589589"/>
    </source>
</evidence>
<dbReference type="Proteomes" id="UP001589589">
    <property type="component" value="Unassembled WGS sequence"/>
</dbReference>
<dbReference type="EMBL" id="JBHMEX010000001">
    <property type="protein sequence ID" value="MFB9062467.1"/>
    <property type="molecule type" value="Genomic_DNA"/>
</dbReference>
<protein>
    <submittedName>
        <fullName evidence="2">Uncharacterized protein</fullName>
    </submittedName>
</protein>
<evidence type="ECO:0000256" key="1">
    <source>
        <dbReference type="SAM" id="SignalP"/>
    </source>
</evidence>
<keyword evidence="1" id="KW-0732">Signal</keyword>
<evidence type="ECO:0000313" key="2">
    <source>
        <dbReference type="EMBL" id="MFB9062467.1"/>
    </source>
</evidence>
<gene>
    <name evidence="2" type="ORF">ACFFUQ_00430</name>
</gene>
<organism evidence="2 3">
    <name type="scientific">Flavobacterium branchiarum</name>
    <dbReference type="NCBI Taxonomy" id="1114870"/>
    <lineage>
        <taxon>Bacteria</taxon>
        <taxon>Pseudomonadati</taxon>
        <taxon>Bacteroidota</taxon>
        <taxon>Flavobacteriia</taxon>
        <taxon>Flavobacteriales</taxon>
        <taxon>Flavobacteriaceae</taxon>
        <taxon>Flavobacterium</taxon>
    </lineage>
</organism>
<proteinExistence type="predicted"/>
<accession>A0ABV5FG02</accession>
<dbReference type="RefSeq" id="WP_290264993.1">
    <property type="nucleotide sequence ID" value="NZ_JAUFQQ010000003.1"/>
</dbReference>
<feature type="chain" id="PRO_5045847829" evidence="1">
    <location>
        <begin position="20"/>
        <end position="134"/>
    </location>
</feature>
<reference evidence="2 3" key="1">
    <citation type="submission" date="2024-09" db="EMBL/GenBank/DDBJ databases">
        <authorList>
            <person name="Sun Q."/>
            <person name="Mori K."/>
        </authorList>
    </citation>
    <scope>NUCLEOTIDE SEQUENCE [LARGE SCALE GENOMIC DNA]</scope>
    <source>
        <strain evidence="2 3">CECT 7908</strain>
    </source>
</reference>
<sequence>MKKTLIITILLLSFINLNAQTSKEEQIITAIKLETDKIILNDKLAYNYSRNNNDFIISDLDGKELIKGSITSLGDGNFSSILTFVTIGKEFSNAKIIGRQEIIFALCNNNVITKNFKIDKKKLRLFFEKYNELK</sequence>
<feature type="signal peptide" evidence="1">
    <location>
        <begin position="1"/>
        <end position="19"/>
    </location>
</feature>
<comment type="caution">
    <text evidence="2">The sequence shown here is derived from an EMBL/GenBank/DDBJ whole genome shotgun (WGS) entry which is preliminary data.</text>
</comment>
<name>A0ABV5FG02_9FLAO</name>
<keyword evidence="3" id="KW-1185">Reference proteome</keyword>